<dbReference type="SUPFAM" id="SSF56672">
    <property type="entry name" value="DNA/RNA polymerases"/>
    <property type="match status" value="1"/>
</dbReference>
<organism evidence="1 2">
    <name type="scientific">Stylophora pistillata</name>
    <name type="common">Smooth cauliflower coral</name>
    <dbReference type="NCBI Taxonomy" id="50429"/>
    <lineage>
        <taxon>Eukaryota</taxon>
        <taxon>Metazoa</taxon>
        <taxon>Cnidaria</taxon>
        <taxon>Anthozoa</taxon>
        <taxon>Hexacorallia</taxon>
        <taxon>Scleractinia</taxon>
        <taxon>Astrocoeniina</taxon>
        <taxon>Pocilloporidae</taxon>
        <taxon>Stylophora</taxon>
    </lineage>
</organism>
<protein>
    <submittedName>
        <fullName evidence="1">Uncharacterized protein</fullName>
    </submittedName>
</protein>
<evidence type="ECO:0000313" key="2">
    <source>
        <dbReference type="Proteomes" id="UP000225706"/>
    </source>
</evidence>
<dbReference type="EMBL" id="LSMT01000021">
    <property type="protein sequence ID" value="PFX32581.1"/>
    <property type="molecule type" value="Genomic_DNA"/>
</dbReference>
<comment type="caution">
    <text evidence="1">The sequence shown here is derived from an EMBL/GenBank/DDBJ whole genome shotgun (WGS) entry which is preliminary data.</text>
</comment>
<dbReference type="PANTHER" id="PTHR31511:SF12">
    <property type="entry name" value="RHO TERMINATION FACTOR N-TERMINAL DOMAIN-CONTAINING PROTEIN"/>
    <property type="match status" value="1"/>
</dbReference>
<dbReference type="Gene3D" id="3.40.50.300">
    <property type="entry name" value="P-loop containing nucleotide triphosphate hydrolases"/>
    <property type="match status" value="1"/>
</dbReference>
<dbReference type="AlphaFoldDB" id="A0A2B4SRP9"/>
<keyword evidence="2" id="KW-1185">Reference proteome</keyword>
<sequence length="365" mass="41674">MAILDIIKTLMYDFHYNYMKKKYGDNADSLMYEIETEDFYKYIAAGVEEKFDTSNFPKDHISKIPTGCNKKVVGTMKDEAGGKVIEEFVGLREKLYSYKILEGKEEKRKGIKKTVIKKNITHEDYKKCLFSGKIQMRKLNVIRSHRHEIFTSKDVKQRTNELVNLAFSARHKGISIWVLTQQMTSIAKPFRENIAALVLFYTHSAKDMKATFDDYTCDAIVDIFLQLSCKVLAYFLPVDEGKLMKDLNNDFIVKRELGMIGGSLSLKYGKYMAITSAALLTAKNVEVPLIPNVVNVEVESNCEEPEQVLSVASIVLDYYKRKELMELVKSRPNPELEPETRQIQCVSAGESAELPQIPKGVKPMD</sequence>
<accession>A0A2B4SRP9</accession>
<reference evidence="2" key="1">
    <citation type="journal article" date="2017" name="bioRxiv">
        <title>Comparative analysis of the genomes of Stylophora pistillata and Acropora digitifera provides evidence for extensive differences between species of corals.</title>
        <authorList>
            <person name="Voolstra C.R."/>
            <person name="Li Y."/>
            <person name="Liew Y.J."/>
            <person name="Baumgarten S."/>
            <person name="Zoccola D."/>
            <person name="Flot J.-F."/>
            <person name="Tambutte S."/>
            <person name="Allemand D."/>
            <person name="Aranda M."/>
        </authorList>
    </citation>
    <scope>NUCLEOTIDE SEQUENCE [LARGE SCALE GENOMIC DNA]</scope>
</reference>
<dbReference type="OrthoDB" id="408971at2759"/>
<evidence type="ECO:0000313" key="1">
    <source>
        <dbReference type="EMBL" id="PFX32581.1"/>
    </source>
</evidence>
<dbReference type="InterPro" id="IPR027417">
    <property type="entry name" value="P-loop_NTPase"/>
</dbReference>
<dbReference type="PANTHER" id="PTHR31511">
    <property type="entry name" value="PROTEIN CBG23764"/>
    <property type="match status" value="1"/>
</dbReference>
<dbReference type="InterPro" id="IPR043502">
    <property type="entry name" value="DNA/RNA_pol_sf"/>
</dbReference>
<gene>
    <name evidence="1" type="ORF">AWC38_SpisGene2590</name>
</gene>
<dbReference type="Proteomes" id="UP000225706">
    <property type="component" value="Unassembled WGS sequence"/>
</dbReference>
<proteinExistence type="predicted"/>
<name>A0A2B4SRP9_STYPI</name>
<dbReference type="STRING" id="50429.A0A2B4SRP9"/>